<name>A0A1X7BUS1_9RHOB</name>
<evidence type="ECO:0000256" key="1">
    <source>
        <dbReference type="ARBA" id="ARBA00004418"/>
    </source>
</evidence>
<evidence type="ECO:0000256" key="2">
    <source>
        <dbReference type="ARBA" id="ARBA00005695"/>
    </source>
</evidence>
<feature type="domain" description="Solute-binding protein family 5" evidence="4">
    <location>
        <begin position="83"/>
        <end position="433"/>
    </location>
</feature>
<dbReference type="InterPro" id="IPR030678">
    <property type="entry name" value="Peptide/Ni-bd"/>
</dbReference>
<evidence type="ECO:0000313" key="5">
    <source>
        <dbReference type="EMBL" id="SMC13323.1"/>
    </source>
</evidence>
<proteinExistence type="inferred from homology"/>
<dbReference type="Gene3D" id="3.10.105.10">
    <property type="entry name" value="Dipeptide-binding Protein, Domain 3"/>
    <property type="match status" value="1"/>
</dbReference>
<dbReference type="SUPFAM" id="SSF53850">
    <property type="entry name" value="Periplasmic binding protein-like II"/>
    <property type="match status" value="1"/>
</dbReference>
<evidence type="ECO:0000259" key="4">
    <source>
        <dbReference type="Pfam" id="PF00496"/>
    </source>
</evidence>
<keyword evidence="6" id="KW-1185">Reference proteome</keyword>
<dbReference type="OrthoDB" id="9803988at2"/>
<protein>
    <submittedName>
        <fullName evidence="5">Putative D,D-dipeptide-binding periplasmic protein DdpA</fullName>
    </submittedName>
</protein>
<dbReference type="GO" id="GO:1904680">
    <property type="term" value="F:peptide transmembrane transporter activity"/>
    <property type="evidence" value="ECO:0007669"/>
    <property type="project" value="TreeGrafter"/>
</dbReference>
<dbReference type="Gene3D" id="3.40.190.10">
    <property type="entry name" value="Periplasmic binding protein-like II"/>
    <property type="match status" value="1"/>
</dbReference>
<dbReference type="Proteomes" id="UP000193224">
    <property type="component" value="Unassembled WGS sequence"/>
</dbReference>
<dbReference type="InterPro" id="IPR039424">
    <property type="entry name" value="SBP_5"/>
</dbReference>
<dbReference type="Pfam" id="PF00496">
    <property type="entry name" value="SBP_bac_5"/>
    <property type="match status" value="1"/>
</dbReference>
<dbReference type="PIRSF" id="PIRSF002741">
    <property type="entry name" value="MppA"/>
    <property type="match status" value="1"/>
</dbReference>
<dbReference type="GO" id="GO:0030288">
    <property type="term" value="C:outer membrane-bounded periplasmic space"/>
    <property type="evidence" value="ECO:0007669"/>
    <property type="project" value="UniProtKB-ARBA"/>
</dbReference>
<dbReference type="GO" id="GO:0043190">
    <property type="term" value="C:ATP-binding cassette (ABC) transporter complex"/>
    <property type="evidence" value="ECO:0007669"/>
    <property type="project" value="InterPro"/>
</dbReference>
<evidence type="ECO:0000256" key="3">
    <source>
        <dbReference type="ARBA" id="ARBA00022729"/>
    </source>
</evidence>
<dbReference type="InterPro" id="IPR000914">
    <property type="entry name" value="SBP_5_dom"/>
</dbReference>
<dbReference type="AlphaFoldDB" id="A0A1X7BUS1"/>
<reference evidence="5 6" key="1">
    <citation type="submission" date="2017-03" db="EMBL/GenBank/DDBJ databases">
        <authorList>
            <person name="Afonso C.L."/>
            <person name="Miller P.J."/>
            <person name="Scott M.A."/>
            <person name="Spackman E."/>
            <person name="Goraichik I."/>
            <person name="Dimitrov K.M."/>
            <person name="Suarez D.L."/>
            <person name="Swayne D.E."/>
        </authorList>
    </citation>
    <scope>NUCLEOTIDE SEQUENCE [LARGE SCALE GENOMIC DNA]</scope>
    <source>
        <strain evidence="5 6">CECT 7745</strain>
    </source>
</reference>
<comment type="subcellular location">
    <subcellularLocation>
        <location evidence="1">Periplasm</location>
    </subcellularLocation>
</comment>
<dbReference type="PANTHER" id="PTHR30290">
    <property type="entry name" value="PERIPLASMIC BINDING COMPONENT OF ABC TRANSPORTER"/>
    <property type="match status" value="1"/>
</dbReference>
<gene>
    <name evidence="5" type="primary">ddpA_3</name>
    <name evidence="5" type="ORF">ROA7745_03169</name>
</gene>
<dbReference type="PANTHER" id="PTHR30290:SF38">
    <property type="entry name" value="D,D-DIPEPTIDE-BINDING PERIPLASMIC PROTEIN DDPA-RELATED"/>
    <property type="match status" value="1"/>
</dbReference>
<sequence>MFHSKIGKLSKSYQRAARTVAVASCVWATGLVGASAETLRIAVPSDPGYLDPAYWGSTVDQFLIDNLYPRLAKYAPGDEWTIELDAAKSVDLSDPQHIKFELKPGIMWTGGYGELTAEDVEFSLERHLDPDLESGVVTEFELLEDVEVTGTYTGIIHLSEPSTTFWTSTLVYTSGAIISKKAAEEAGGYFEATPVATTGPYKLGTFEPGNKLVLELNPDWTGEPVDFDQIVLLPIGDENAAELAFAAGEIDYTRSSAGNYDTLVANPPEGAVVKLAQTIDPLFLGISQTNEKLSDIKVRRAIQLALDIPTVIQATTSGYGKQATGFVAEGLVGHRDGEALTRDLDKARDLLAEAGAEGLTVRLDYVNNTERDTAAQIMQANLAEAGITLELNGQDEGTFWSLDEIRAADLQLHLKAWTGNPDGYYTMQYFVEDQIGYWNWEGYASDDYVALLHEARITVDDTARGEIYKKMQAMLEDSGSFVFVSQEPTVILHRDTLEPGILPDGRPVFHAFRKVK</sequence>
<dbReference type="RefSeq" id="WP_085801274.1">
    <property type="nucleotide sequence ID" value="NZ_FWXB01000013.1"/>
</dbReference>
<dbReference type="EMBL" id="FWXB01000013">
    <property type="protein sequence ID" value="SMC13323.1"/>
    <property type="molecule type" value="Genomic_DNA"/>
</dbReference>
<organism evidence="5 6">
    <name type="scientific">Roseovarius aestuarii</name>
    <dbReference type="NCBI Taxonomy" id="475083"/>
    <lineage>
        <taxon>Bacteria</taxon>
        <taxon>Pseudomonadati</taxon>
        <taxon>Pseudomonadota</taxon>
        <taxon>Alphaproteobacteria</taxon>
        <taxon>Rhodobacterales</taxon>
        <taxon>Roseobacteraceae</taxon>
        <taxon>Roseovarius</taxon>
    </lineage>
</organism>
<accession>A0A1X7BUS1</accession>
<dbReference type="GO" id="GO:0015833">
    <property type="term" value="P:peptide transport"/>
    <property type="evidence" value="ECO:0007669"/>
    <property type="project" value="TreeGrafter"/>
</dbReference>
<comment type="similarity">
    <text evidence="2">Belongs to the bacterial solute-binding protein 5 family.</text>
</comment>
<keyword evidence="3" id="KW-0732">Signal</keyword>
<evidence type="ECO:0000313" key="6">
    <source>
        <dbReference type="Proteomes" id="UP000193224"/>
    </source>
</evidence>